<name>A0A223HYR7_THETR</name>
<dbReference type="EMBL" id="CP016893">
    <property type="protein sequence ID" value="AST57626.1"/>
    <property type="molecule type" value="Genomic_DNA"/>
</dbReference>
<evidence type="ECO:0000313" key="1">
    <source>
        <dbReference type="EMBL" id="AST57626.1"/>
    </source>
</evidence>
<organism evidence="1 2">
    <name type="scientific">Thermoanaerobacterium thermosaccharolyticum</name>
    <name type="common">Clostridium thermosaccharolyticum</name>
    <dbReference type="NCBI Taxonomy" id="1517"/>
    <lineage>
        <taxon>Bacteria</taxon>
        <taxon>Bacillati</taxon>
        <taxon>Bacillota</taxon>
        <taxon>Clostridia</taxon>
        <taxon>Thermoanaerobacterales</taxon>
        <taxon>Thermoanaerobacteraceae</taxon>
        <taxon>Thermoanaerobacterium</taxon>
    </lineage>
</organism>
<proteinExistence type="predicted"/>
<keyword evidence="1" id="KW-0808">Transferase</keyword>
<accession>A0A223HYR7</accession>
<gene>
    <name evidence="1" type="ORF">Thert_01607</name>
</gene>
<evidence type="ECO:0000313" key="2">
    <source>
        <dbReference type="Proteomes" id="UP000214975"/>
    </source>
</evidence>
<keyword evidence="1" id="KW-0418">Kinase</keyword>
<dbReference type="GO" id="GO:0016301">
    <property type="term" value="F:kinase activity"/>
    <property type="evidence" value="ECO:0007669"/>
    <property type="project" value="UniProtKB-KW"/>
</dbReference>
<dbReference type="Proteomes" id="UP000214975">
    <property type="component" value="Chromosome"/>
</dbReference>
<protein>
    <submittedName>
        <fullName evidence="1">4-diphosphocytidyl-2C-methyl-D-erythritol kinase</fullName>
    </submittedName>
</protein>
<dbReference type="AlphaFoldDB" id="A0A223HYR7"/>
<reference evidence="1 2" key="1">
    <citation type="submission" date="2016-08" db="EMBL/GenBank/DDBJ databases">
        <title>A novel genetic cassette of butanologenic Thermoanaerobacterium thermosaccharolyticum that directly convert cellulose to butanol.</title>
        <authorList>
            <person name="Li T."/>
            <person name="He J."/>
        </authorList>
    </citation>
    <scope>NUCLEOTIDE SEQUENCE [LARGE SCALE GENOMIC DNA]</scope>
    <source>
        <strain evidence="1 2">TG57</strain>
    </source>
</reference>
<sequence>MSRINAPYPPNSLFNRFAAFTIRLLPSDGIYLLSHSKTISLFISNSNLSHKSIDCKTMFTMWYPSSLLPLTSSDKFILAYDFALSLFIIYSLPKKIHTIIYIIHYTQKSFYI</sequence>